<accession>A0A2L0F2Y4</accession>
<keyword evidence="1" id="KW-0812">Transmembrane</keyword>
<evidence type="ECO:0000313" key="2">
    <source>
        <dbReference type="EMBL" id="AUX45922.1"/>
    </source>
</evidence>
<evidence type="ECO:0000256" key="1">
    <source>
        <dbReference type="SAM" id="Phobius"/>
    </source>
</evidence>
<reference evidence="2 3" key="1">
    <citation type="submission" date="2015-09" db="EMBL/GenBank/DDBJ databases">
        <title>Sorangium comparison.</title>
        <authorList>
            <person name="Zaburannyi N."/>
            <person name="Bunk B."/>
            <person name="Overmann J."/>
            <person name="Mueller R."/>
        </authorList>
    </citation>
    <scope>NUCLEOTIDE SEQUENCE [LARGE SCALE GENOMIC DNA]</scope>
    <source>
        <strain evidence="2 3">So ce26</strain>
    </source>
</reference>
<dbReference type="AlphaFoldDB" id="A0A2L0F2Y4"/>
<dbReference type="EMBL" id="CP012673">
    <property type="protein sequence ID" value="AUX45922.1"/>
    <property type="molecule type" value="Genomic_DNA"/>
</dbReference>
<name>A0A2L0F2Y4_SORCE</name>
<gene>
    <name evidence="2" type="ORF">SOCE26_074240</name>
</gene>
<proteinExistence type="predicted"/>
<sequence length="409" mass="42466">MRKPSGRTARAVVAAAVVSAGGIAIVACNTALGIGDFKFEECERGALSCANNMPRICNERGQWENKKPECSNMVCVNGECQGECAPGQKRCAGITPQQCDSNGKWQDGELCDTGTRCSGGACVATCAPGDLQCSRETPQLCDPTGQWRNDGDTPCRPGYECDPFTGACSNSPRPIAECSPGTTRCAGTTPQQCDANGEWKNQDPCRTGTHCLGGACVATCAPGDLQCSGNQPQRCNSVGEWEKNGDACGYCVGCDDSTARCAIPNPARSGGSCKESSDCIEAEEYCCNGACLRLRNIGDPCADANECASRFCVDGRCCDTACSGVCQACNIAGSEGTCSIPVGAMDPIMCTERNFKYCSYTGECAKTNGVGCGGDSECVSGYCGPLDTCEACTDTCPDGQTCMNGTCIP</sequence>
<organism evidence="2 3">
    <name type="scientific">Sorangium cellulosum</name>
    <name type="common">Polyangium cellulosum</name>
    <dbReference type="NCBI Taxonomy" id="56"/>
    <lineage>
        <taxon>Bacteria</taxon>
        <taxon>Pseudomonadati</taxon>
        <taxon>Myxococcota</taxon>
        <taxon>Polyangia</taxon>
        <taxon>Polyangiales</taxon>
        <taxon>Polyangiaceae</taxon>
        <taxon>Sorangium</taxon>
    </lineage>
</organism>
<keyword evidence="1" id="KW-0472">Membrane</keyword>
<feature type="transmembrane region" description="Helical" evidence="1">
    <location>
        <begin position="12"/>
        <end position="34"/>
    </location>
</feature>
<keyword evidence="1" id="KW-1133">Transmembrane helix</keyword>
<protein>
    <submittedName>
        <fullName evidence="2">Uncharacterized protein</fullName>
    </submittedName>
</protein>
<dbReference type="PROSITE" id="PS51257">
    <property type="entry name" value="PROKAR_LIPOPROTEIN"/>
    <property type="match status" value="1"/>
</dbReference>
<evidence type="ECO:0000313" key="3">
    <source>
        <dbReference type="Proteomes" id="UP000238348"/>
    </source>
</evidence>
<dbReference type="Proteomes" id="UP000238348">
    <property type="component" value="Chromosome"/>
</dbReference>